<keyword evidence="1" id="KW-0472">Membrane</keyword>
<keyword evidence="1" id="KW-0812">Transmembrane</keyword>
<keyword evidence="3" id="KW-1185">Reference proteome</keyword>
<sequence>MDALYTSVKVFVSAALLWYIVVSYRSYRRLPHVPGPWLAGWSSFRLVGATWRKRSHIKFFETTKK</sequence>
<evidence type="ECO:0000313" key="2">
    <source>
        <dbReference type="EMBL" id="KAF2805770.1"/>
    </source>
</evidence>
<evidence type="ECO:0000313" key="3">
    <source>
        <dbReference type="Proteomes" id="UP000504636"/>
    </source>
</evidence>
<keyword evidence="1" id="KW-1133">Transmembrane helix</keyword>
<accession>A0A6A6YAP0</accession>
<feature type="transmembrane region" description="Helical" evidence="1">
    <location>
        <begin position="6"/>
        <end position="24"/>
    </location>
</feature>
<evidence type="ECO:0000256" key="1">
    <source>
        <dbReference type="SAM" id="Phobius"/>
    </source>
</evidence>
<reference evidence="4" key="3">
    <citation type="submission" date="2025-04" db="UniProtKB">
        <authorList>
            <consortium name="RefSeq"/>
        </authorList>
    </citation>
    <scope>IDENTIFICATION</scope>
    <source>
        <strain evidence="4">CBS 304.34</strain>
    </source>
</reference>
<protein>
    <submittedName>
        <fullName evidence="2 4">Uncharacterized protein</fullName>
    </submittedName>
</protein>
<dbReference type="AlphaFoldDB" id="A0A6A6YAP0"/>
<gene>
    <name evidence="2 4" type="ORF">BDZ99DRAFT_466683</name>
</gene>
<dbReference type="GeneID" id="54461733"/>
<dbReference type="EMBL" id="MU003709">
    <property type="protein sequence ID" value="KAF2805770.1"/>
    <property type="molecule type" value="Genomic_DNA"/>
</dbReference>
<reference evidence="2 4" key="1">
    <citation type="journal article" date="2020" name="Stud. Mycol.">
        <title>101 Dothideomycetes genomes: a test case for predicting lifestyles and emergence of pathogens.</title>
        <authorList>
            <person name="Haridas S."/>
            <person name="Albert R."/>
            <person name="Binder M."/>
            <person name="Bloem J."/>
            <person name="Labutti K."/>
            <person name="Salamov A."/>
            <person name="Andreopoulos B."/>
            <person name="Baker S."/>
            <person name="Barry K."/>
            <person name="Bills G."/>
            <person name="Bluhm B."/>
            <person name="Cannon C."/>
            <person name="Castanera R."/>
            <person name="Culley D."/>
            <person name="Daum C."/>
            <person name="Ezra D."/>
            <person name="Gonzalez J."/>
            <person name="Henrissat B."/>
            <person name="Kuo A."/>
            <person name="Liang C."/>
            <person name="Lipzen A."/>
            <person name="Lutzoni F."/>
            <person name="Magnuson J."/>
            <person name="Mondo S."/>
            <person name="Nolan M."/>
            <person name="Ohm R."/>
            <person name="Pangilinan J."/>
            <person name="Park H.-J."/>
            <person name="Ramirez L."/>
            <person name="Alfaro M."/>
            <person name="Sun H."/>
            <person name="Tritt A."/>
            <person name="Yoshinaga Y."/>
            <person name="Zwiers L.-H."/>
            <person name="Turgeon B."/>
            <person name="Goodwin S."/>
            <person name="Spatafora J."/>
            <person name="Crous P."/>
            <person name="Grigoriev I."/>
        </authorList>
    </citation>
    <scope>NUCLEOTIDE SEQUENCE</scope>
    <source>
        <strain evidence="2 4">CBS 304.34</strain>
    </source>
</reference>
<evidence type="ECO:0000313" key="4">
    <source>
        <dbReference type="RefSeq" id="XP_033572734.1"/>
    </source>
</evidence>
<organism evidence="2">
    <name type="scientific">Mytilinidion resinicola</name>
    <dbReference type="NCBI Taxonomy" id="574789"/>
    <lineage>
        <taxon>Eukaryota</taxon>
        <taxon>Fungi</taxon>
        <taxon>Dikarya</taxon>
        <taxon>Ascomycota</taxon>
        <taxon>Pezizomycotina</taxon>
        <taxon>Dothideomycetes</taxon>
        <taxon>Pleosporomycetidae</taxon>
        <taxon>Mytilinidiales</taxon>
        <taxon>Mytilinidiaceae</taxon>
        <taxon>Mytilinidion</taxon>
    </lineage>
</organism>
<dbReference type="Proteomes" id="UP000504636">
    <property type="component" value="Unplaced"/>
</dbReference>
<proteinExistence type="predicted"/>
<dbReference type="RefSeq" id="XP_033572734.1">
    <property type="nucleotide sequence ID" value="XM_033720840.1"/>
</dbReference>
<reference evidence="4" key="2">
    <citation type="submission" date="2020-04" db="EMBL/GenBank/DDBJ databases">
        <authorList>
            <consortium name="NCBI Genome Project"/>
        </authorList>
    </citation>
    <scope>NUCLEOTIDE SEQUENCE</scope>
    <source>
        <strain evidence="4">CBS 304.34</strain>
    </source>
</reference>
<name>A0A6A6YAP0_9PEZI</name>